<evidence type="ECO:0000313" key="2">
    <source>
        <dbReference type="EMBL" id="MBS9479038.1"/>
    </source>
</evidence>
<protein>
    <submittedName>
        <fullName evidence="2">Uncharacterized protein</fullName>
    </submittedName>
</protein>
<name>A0ABS5RBI6_9HYPH</name>
<comment type="caution">
    <text evidence="2">The sequence shown here is derived from an EMBL/GenBank/DDBJ whole genome shotgun (WGS) entry which is preliminary data.</text>
</comment>
<sequence length="109" mass="11466">MFSTVLTLVLVLAVTFSLPSFLALLKETQETVYPVLATVGTTALIGSLLLLAARLGWPSSAAVLVAAGVFDRFVYTPRSDFSHQLTTVSAIALLLIGISLGDGPVIHTH</sequence>
<dbReference type="EMBL" id="JAHCQH010000022">
    <property type="protein sequence ID" value="MBS9479038.1"/>
    <property type="molecule type" value="Genomic_DNA"/>
</dbReference>
<dbReference type="Proteomes" id="UP001166585">
    <property type="component" value="Unassembled WGS sequence"/>
</dbReference>
<keyword evidence="1" id="KW-0472">Membrane</keyword>
<keyword evidence="1" id="KW-0812">Transmembrane</keyword>
<keyword evidence="1" id="KW-1133">Transmembrane helix</keyword>
<organism evidence="2 3">
    <name type="scientific">Ancylobacter radicis</name>
    <dbReference type="NCBI Taxonomy" id="2836179"/>
    <lineage>
        <taxon>Bacteria</taxon>
        <taxon>Pseudomonadati</taxon>
        <taxon>Pseudomonadota</taxon>
        <taxon>Alphaproteobacteria</taxon>
        <taxon>Hyphomicrobiales</taxon>
        <taxon>Xanthobacteraceae</taxon>
        <taxon>Ancylobacter</taxon>
    </lineage>
</organism>
<keyword evidence="3" id="KW-1185">Reference proteome</keyword>
<dbReference type="RefSeq" id="WP_213757010.1">
    <property type="nucleotide sequence ID" value="NZ_JAHCQH010000022.1"/>
</dbReference>
<gene>
    <name evidence="2" type="ORF">KIP89_18175</name>
</gene>
<reference evidence="2" key="1">
    <citation type="submission" date="2021-05" db="EMBL/GenBank/DDBJ databases">
        <authorList>
            <person name="Sun Q."/>
            <person name="Inoue M."/>
        </authorList>
    </citation>
    <scope>NUCLEOTIDE SEQUENCE</scope>
    <source>
        <strain evidence="2">VKM B-3255</strain>
    </source>
</reference>
<feature type="transmembrane region" description="Helical" evidence="1">
    <location>
        <begin position="6"/>
        <end position="25"/>
    </location>
</feature>
<evidence type="ECO:0000313" key="3">
    <source>
        <dbReference type="Proteomes" id="UP001166585"/>
    </source>
</evidence>
<feature type="transmembrane region" description="Helical" evidence="1">
    <location>
        <begin position="32"/>
        <end position="51"/>
    </location>
</feature>
<accession>A0ABS5RBI6</accession>
<evidence type="ECO:0000256" key="1">
    <source>
        <dbReference type="SAM" id="Phobius"/>
    </source>
</evidence>
<feature type="transmembrane region" description="Helical" evidence="1">
    <location>
        <begin position="87"/>
        <end position="106"/>
    </location>
</feature>
<proteinExistence type="predicted"/>